<comment type="pathway">
    <text evidence="2">Cell wall biogenesis; lipoteichoic acid biosynthesis.</text>
</comment>
<keyword evidence="3" id="KW-1003">Cell membrane</keyword>
<evidence type="ECO:0000256" key="5">
    <source>
        <dbReference type="ARBA" id="ARBA00022989"/>
    </source>
</evidence>
<feature type="transmembrane region" description="Helical" evidence="7">
    <location>
        <begin position="122"/>
        <end position="144"/>
    </location>
</feature>
<feature type="domain" description="Sulfatase N-terminal" evidence="8">
    <location>
        <begin position="265"/>
        <end position="545"/>
    </location>
</feature>
<evidence type="ECO:0000256" key="7">
    <source>
        <dbReference type="SAM" id="Phobius"/>
    </source>
</evidence>
<feature type="transmembrane region" description="Helical" evidence="7">
    <location>
        <begin position="85"/>
        <end position="102"/>
    </location>
</feature>
<keyword evidence="6 7" id="KW-0472">Membrane</keyword>
<keyword evidence="4 7" id="KW-0812">Transmembrane</keyword>
<evidence type="ECO:0000256" key="3">
    <source>
        <dbReference type="ARBA" id="ARBA00022475"/>
    </source>
</evidence>
<protein>
    <submittedName>
        <fullName evidence="9">LTA synthase family protein</fullName>
    </submittedName>
</protein>
<evidence type="ECO:0000313" key="9">
    <source>
        <dbReference type="EMBL" id="KAB2953347.1"/>
    </source>
</evidence>
<organism evidence="9 10">
    <name type="scientific">Heliorestis acidaminivorans</name>
    <dbReference type="NCBI Taxonomy" id="553427"/>
    <lineage>
        <taxon>Bacteria</taxon>
        <taxon>Bacillati</taxon>
        <taxon>Bacillota</taxon>
        <taxon>Clostridia</taxon>
        <taxon>Eubacteriales</taxon>
        <taxon>Heliobacteriaceae</taxon>
        <taxon>Heliorestis</taxon>
    </lineage>
</organism>
<dbReference type="OrthoDB" id="243547at2"/>
<dbReference type="InterPro" id="IPR000917">
    <property type="entry name" value="Sulfatase_N"/>
</dbReference>
<dbReference type="PANTHER" id="PTHR47371:SF3">
    <property type="entry name" value="PHOSPHOGLYCEROL TRANSFERASE I"/>
    <property type="match status" value="1"/>
</dbReference>
<evidence type="ECO:0000256" key="6">
    <source>
        <dbReference type="ARBA" id="ARBA00023136"/>
    </source>
</evidence>
<dbReference type="PANTHER" id="PTHR47371">
    <property type="entry name" value="LIPOTEICHOIC ACID SYNTHASE"/>
    <property type="match status" value="1"/>
</dbReference>
<dbReference type="GO" id="GO:0005886">
    <property type="term" value="C:plasma membrane"/>
    <property type="evidence" value="ECO:0007669"/>
    <property type="project" value="UniProtKB-SubCell"/>
</dbReference>
<evidence type="ECO:0000259" key="8">
    <source>
        <dbReference type="Pfam" id="PF00884"/>
    </source>
</evidence>
<feature type="transmembrane region" description="Helical" evidence="7">
    <location>
        <begin position="156"/>
        <end position="176"/>
    </location>
</feature>
<comment type="caution">
    <text evidence="9">The sequence shown here is derived from an EMBL/GenBank/DDBJ whole genome shotgun (WGS) entry which is preliminary data.</text>
</comment>
<evidence type="ECO:0000313" key="10">
    <source>
        <dbReference type="Proteomes" id="UP000468766"/>
    </source>
</evidence>
<dbReference type="Pfam" id="PF00884">
    <property type="entry name" value="Sulfatase"/>
    <property type="match status" value="1"/>
</dbReference>
<keyword evidence="5 7" id="KW-1133">Transmembrane helix</keyword>
<dbReference type="Proteomes" id="UP000468766">
    <property type="component" value="Unassembled WGS sequence"/>
</dbReference>
<dbReference type="CDD" id="cd16015">
    <property type="entry name" value="LTA_synthase"/>
    <property type="match status" value="1"/>
</dbReference>
<dbReference type="InterPro" id="IPR050448">
    <property type="entry name" value="OpgB/LTA_synthase_biosynth"/>
</dbReference>
<feature type="transmembrane region" description="Helical" evidence="7">
    <location>
        <begin position="12"/>
        <end position="36"/>
    </location>
</feature>
<dbReference type="AlphaFoldDB" id="A0A6I0F3P4"/>
<dbReference type="RefSeq" id="WP_151619312.1">
    <property type="nucleotide sequence ID" value="NZ_WBXO01000003.1"/>
</dbReference>
<feature type="transmembrane region" description="Helical" evidence="7">
    <location>
        <begin position="56"/>
        <end position="78"/>
    </location>
</feature>
<dbReference type="EMBL" id="WBXO01000003">
    <property type="protein sequence ID" value="KAB2953347.1"/>
    <property type="molecule type" value="Genomic_DNA"/>
</dbReference>
<comment type="subcellular location">
    <subcellularLocation>
        <location evidence="1">Cell membrane</location>
        <topology evidence="1">Multi-pass membrane protein</topology>
    </subcellularLocation>
</comment>
<accession>A0A6I0F3P4</accession>
<gene>
    <name evidence="9" type="ORF">F9B85_05390</name>
</gene>
<reference evidence="9 10" key="1">
    <citation type="submission" date="2019-10" db="EMBL/GenBank/DDBJ databases">
        <title>Whole-genome sequence of the extremophile Heliorestis acidaminivorans DSM 24790.</title>
        <authorList>
            <person name="Kyndt J.A."/>
            <person name="Meyer T.E."/>
        </authorList>
    </citation>
    <scope>NUCLEOTIDE SEQUENCE [LARGE SCALE GENOMIC DNA]</scope>
    <source>
        <strain evidence="9 10">DSM 24790</strain>
    </source>
</reference>
<keyword evidence="10" id="KW-1185">Reference proteome</keyword>
<evidence type="ECO:0000256" key="2">
    <source>
        <dbReference type="ARBA" id="ARBA00004936"/>
    </source>
</evidence>
<evidence type="ECO:0000256" key="4">
    <source>
        <dbReference type="ARBA" id="ARBA00022692"/>
    </source>
</evidence>
<name>A0A6I0F3P4_9FIRM</name>
<dbReference type="InterPro" id="IPR017850">
    <property type="entry name" value="Alkaline_phosphatase_core_sf"/>
</dbReference>
<sequence>MMKNIFAPNRSLWAIPIMFLLWLLLPFLLLLAVEFIHRGSIGELFSWLTSSRQIILLNYLIALSFSTLVIAIVGSFYLSLSLATLLLLLFALINLYKLQFLGDPFFPWDLLFYQQVIKLFPVLAKETGFSDLLLIGLVVLAIFLLRKFLPAAKVNLWFRITGAVLSILLIYSIAFYKSSPNIESMIREDMKIHEHVWMQSLNYEINGSLLAFVMNIESAVVTSPSGYHSQAIETIATDLEEKVASAKNRTVAPVAWPEAWPKKKPNIIVIMNEAFWDPTRLENVSFSADPMPFFRSLQEHYSTGTLLSPVFGGNTSNVEFEVLTGFSMNYLPPGSVPYQQHIKRSTPSMASLLKAEGYHTIGVHPYSRWFWNREEVYGHLGFDHFYSIEAFEGSYYRGPYVADEEVSRFIIEQTESHEEPVFVYAVTMQNHGPYEANRYEENEVKVSGDLAPASIASLETFTQGVVDVDRSLQLLVEHYEQSPEPTLILLFGDHLPFLGANHSIYREAGFIERQEKDWSLEEYARMREVPFLLWSNYEQERFTLQGLSTSFLPPYIFRMANIELPLYYYFLDNFQAHFPGYIASLVIDHESNLLSQVPEELQHLEEQFWLLQYDLMFGRQYGLEFLRMPVATGSDG</sequence>
<dbReference type="Gene3D" id="3.40.720.10">
    <property type="entry name" value="Alkaline Phosphatase, subunit A"/>
    <property type="match status" value="1"/>
</dbReference>
<evidence type="ECO:0000256" key="1">
    <source>
        <dbReference type="ARBA" id="ARBA00004651"/>
    </source>
</evidence>
<dbReference type="SUPFAM" id="SSF53649">
    <property type="entry name" value="Alkaline phosphatase-like"/>
    <property type="match status" value="1"/>
</dbReference>
<proteinExistence type="predicted"/>